<feature type="compositionally biased region" description="Low complexity" evidence="1">
    <location>
        <begin position="8"/>
        <end position="17"/>
    </location>
</feature>
<organism evidence="2 3">
    <name type="scientific">Saccharopolyspora erythraea</name>
    <name type="common">Streptomyces erythraeus</name>
    <dbReference type="NCBI Taxonomy" id="1836"/>
    <lineage>
        <taxon>Bacteria</taxon>
        <taxon>Bacillati</taxon>
        <taxon>Actinomycetota</taxon>
        <taxon>Actinomycetes</taxon>
        <taxon>Pseudonocardiales</taxon>
        <taxon>Pseudonocardiaceae</taxon>
        <taxon>Saccharopolyspora</taxon>
    </lineage>
</organism>
<evidence type="ECO:0000313" key="2">
    <source>
        <dbReference type="EMBL" id="GAA0557710.1"/>
    </source>
</evidence>
<comment type="caution">
    <text evidence="2">The sequence shown here is derived from an EMBL/GenBank/DDBJ whole genome shotgun (WGS) entry which is preliminary data.</text>
</comment>
<dbReference type="Proteomes" id="UP001500729">
    <property type="component" value="Unassembled WGS sequence"/>
</dbReference>
<dbReference type="EMBL" id="BAAAGS010000075">
    <property type="protein sequence ID" value="GAA0557710.1"/>
    <property type="molecule type" value="Genomic_DNA"/>
</dbReference>
<dbReference type="RefSeq" id="WP_009949878.1">
    <property type="nucleotide sequence ID" value="NZ_BAAAGS010000075.1"/>
</dbReference>
<evidence type="ECO:0000313" key="3">
    <source>
        <dbReference type="Proteomes" id="UP001500729"/>
    </source>
</evidence>
<protein>
    <submittedName>
        <fullName evidence="2">Uncharacterized protein</fullName>
    </submittedName>
</protein>
<feature type="region of interest" description="Disordered" evidence="1">
    <location>
        <begin position="1"/>
        <end position="24"/>
    </location>
</feature>
<name>A0ABN1E299_SACER</name>
<keyword evidence="3" id="KW-1185">Reference proteome</keyword>
<evidence type="ECO:0000256" key="1">
    <source>
        <dbReference type="SAM" id="MobiDB-lite"/>
    </source>
</evidence>
<sequence>MDSTEQQGDPAGPAESSGGAGDRTRWWRFHCRDATNAPRDLTVLVNRDKVVLVGPPGETAVLSTGGAGELSTALRAAAEQARK</sequence>
<accession>A0ABN1E299</accession>
<reference evidence="2 3" key="1">
    <citation type="journal article" date="2019" name="Int. J. Syst. Evol. Microbiol.">
        <title>The Global Catalogue of Microorganisms (GCM) 10K type strain sequencing project: providing services to taxonomists for standard genome sequencing and annotation.</title>
        <authorList>
            <consortium name="The Broad Institute Genomics Platform"/>
            <consortium name="The Broad Institute Genome Sequencing Center for Infectious Disease"/>
            <person name="Wu L."/>
            <person name="Ma J."/>
        </authorList>
    </citation>
    <scope>NUCLEOTIDE SEQUENCE [LARGE SCALE GENOMIC DNA]</scope>
    <source>
        <strain evidence="2 3">JCM 10303</strain>
    </source>
</reference>
<proteinExistence type="predicted"/>
<gene>
    <name evidence="2" type="ORF">GCM10009533_64050</name>
</gene>